<proteinExistence type="inferred from homology"/>
<keyword evidence="10" id="KW-1185">Reference proteome</keyword>
<reference evidence="9 10" key="1">
    <citation type="submission" date="2019-06" db="EMBL/GenBank/DDBJ databases">
        <authorList>
            <person name="Broberg M."/>
        </authorList>
    </citation>
    <scope>NUCLEOTIDE SEQUENCE [LARGE SCALE GENOMIC DNA]</scope>
</reference>
<keyword evidence="4" id="KW-0995">Kinetochore</keyword>
<keyword evidence="6" id="KW-0137">Centromere</keyword>
<protein>
    <recommendedName>
        <fullName evidence="8">Centromere protein H C-terminal domain-containing protein</fullName>
    </recommendedName>
</protein>
<evidence type="ECO:0000256" key="3">
    <source>
        <dbReference type="ARBA" id="ARBA00022454"/>
    </source>
</evidence>
<name>A0ABY6TMP9_BIOOC</name>
<gene>
    <name evidence="9" type="ORF">CLO192961_LOCUS4250</name>
</gene>
<accession>A0ABY6TMP9</accession>
<comment type="caution">
    <text evidence="9">The sequence shown here is derived from an EMBL/GenBank/DDBJ whole genome shotgun (WGS) entry which is preliminary data.</text>
</comment>
<evidence type="ECO:0000256" key="2">
    <source>
        <dbReference type="ARBA" id="ARBA00004629"/>
    </source>
</evidence>
<dbReference type="InterPro" id="IPR008426">
    <property type="entry name" value="CENP-H_C"/>
</dbReference>
<dbReference type="Proteomes" id="UP000766486">
    <property type="component" value="Unassembled WGS sequence"/>
</dbReference>
<evidence type="ECO:0000256" key="6">
    <source>
        <dbReference type="ARBA" id="ARBA00023328"/>
    </source>
</evidence>
<sequence>MATVLEGEVSQAPLPLSADEKRALALYDKLRELQLEIAIINAQNRVQDGGFTTAQRTTKQDNMLITETDASNDEMTAEEADEARNQLLDTRARYMLRNSVVEAVLSANPILKAVHNGTDASPVERDLLSYVEKRDEASIAVAKFASERGELRDKATKAQSKLLARAGHNAELASELLELVGRIDEKKGQQGDFAAQEALREFEGALAASRRRWRVIKGVTSGLIVGSGIDWARDDRLRDIVLDPEDDD</sequence>
<keyword evidence="5" id="KW-0539">Nucleus</keyword>
<evidence type="ECO:0000313" key="9">
    <source>
        <dbReference type="EMBL" id="VUC19868.1"/>
    </source>
</evidence>
<evidence type="ECO:0000313" key="10">
    <source>
        <dbReference type="Proteomes" id="UP000766486"/>
    </source>
</evidence>
<dbReference type="Pfam" id="PF05837">
    <property type="entry name" value="CENP-H"/>
    <property type="match status" value="1"/>
</dbReference>
<keyword evidence="3" id="KW-0158">Chromosome</keyword>
<comment type="subcellular location">
    <subcellularLocation>
        <location evidence="2">Chromosome</location>
        <location evidence="2">Centromere</location>
        <location evidence="2">Kinetochore</location>
    </subcellularLocation>
    <subcellularLocation>
        <location evidence="1">Nucleus</location>
    </subcellularLocation>
</comment>
<evidence type="ECO:0000256" key="5">
    <source>
        <dbReference type="ARBA" id="ARBA00023242"/>
    </source>
</evidence>
<organism evidence="9 10">
    <name type="scientific">Bionectria ochroleuca</name>
    <name type="common">Gliocladium roseum</name>
    <dbReference type="NCBI Taxonomy" id="29856"/>
    <lineage>
        <taxon>Eukaryota</taxon>
        <taxon>Fungi</taxon>
        <taxon>Dikarya</taxon>
        <taxon>Ascomycota</taxon>
        <taxon>Pezizomycotina</taxon>
        <taxon>Sordariomycetes</taxon>
        <taxon>Hypocreomycetidae</taxon>
        <taxon>Hypocreales</taxon>
        <taxon>Bionectriaceae</taxon>
        <taxon>Clonostachys</taxon>
    </lineage>
</organism>
<dbReference type="EMBL" id="CABFNS010000006">
    <property type="protein sequence ID" value="VUC19868.1"/>
    <property type="molecule type" value="Genomic_DNA"/>
</dbReference>
<comment type="similarity">
    <text evidence="7">Belongs to the CENP-H/MCM16 family.</text>
</comment>
<feature type="domain" description="Centromere protein H C-terminal" evidence="8">
    <location>
        <begin position="22"/>
        <end position="245"/>
    </location>
</feature>
<evidence type="ECO:0000256" key="4">
    <source>
        <dbReference type="ARBA" id="ARBA00022838"/>
    </source>
</evidence>
<evidence type="ECO:0000256" key="1">
    <source>
        <dbReference type="ARBA" id="ARBA00004123"/>
    </source>
</evidence>
<dbReference type="InterPro" id="IPR040034">
    <property type="entry name" value="CENP-H"/>
</dbReference>
<dbReference type="PANTHER" id="PTHR48122">
    <property type="entry name" value="CENTROMERE PROTEIN H"/>
    <property type="match status" value="1"/>
</dbReference>
<evidence type="ECO:0000259" key="8">
    <source>
        <dbReference type="Pfam" id="PF05837"/>
    </source>
</evidence>
<dbReference type="PANTHER" id="PTHR48122:SF1">
    <property type="entry name" value="CENTROMERE PROTEIN H"/>
    <property type="match status" value="1"/>
</dbReference>
<evidence type="ECO:0000256" key="7">
    <source>
        <dbReference type="ARBA" id="ARBA00025735"/>
    </source>
</evidence>